<dbReference type="Proteomes" id="UP000054166">
    <property type="component" value="Unassembled WGS sequence"/>
</dbReference>
<dbReference type="HOGENOM" id="CLU_2655378_0_0_1"/>
<gene>
    <name evidence="1" type="ORF">PILCRDRAFT_827884</name>
</gene>
<dbReference type="AlphaFoldDB" id="A0A0C3F461"/>
<protein>
    <submittedName>
        <fullName evidence="1">Uncharacterized protein</fullName>
    </submittedName>
</protein>
<reference evidence="2" key="2">
    <citation type="submission" date="2015-01" db="EMBL/GenBank/DDBJ databases">
        <title>Evolutionary Origins and Diversification of the Mycorrhizal Mutualists.</title>
        <authorList>
            <consortium name="DOE Joint Genome Institute"/>
            <consortium name="Mycorrhizal Genomics Consortium"/>
            <person name="Kohler A."/>
            <person name="Kuo A."/>
            <person name="Nagy L.G."/>
            <person name="Floudas D."/>
            <person name="Copeland A."/>
            <person name="Barry K.W."/>
            <person name="Cichocki N."/>
            <person name="Veneault-Fourrey C."/>
            <person name="LaButti K."/>
            <person name="Lindquist E.A."/>
            <person name="Lipzen A."/>
            <person name="Lundell T."/>
            <person name="Morin E."/>
            <person name="Murat C."/>
            <person name="Riley R."/>
            <person name="Ohm R."/>
            <person name="Sun H."/>
            <person name="Tunlid A."/>
            <person name="Henrissat B."/>
            <person name="Grigoriev I.V."/>
            <person name="Hibbett D.S."/>
            <person name="Martin F."/>
        </authorList>
    </citation>
    <scope>NUCLEOTIDE SEQUENCE [LARGE SCALE GENOMIC DNA]</scope>
    <source>
        <strain evidence="2">F 1598</strain>
    </source>
</reference>
<proteinExistence type="predicted"/>
<accession>A0A0C3F461</accession>
<dbReference type="InParanoid" id="A0A0C3F461"/>
<reference evidence="1 2" key="1">
    <citation type="submission" date="2014-04" db="EMBL/GenBank/DDBJ databases">
        <authorList>
            <consortium name="DOE Joint Genome Institute"/>
            <person name="Kuo A."/>
            <person name="Tarkka M."/>
            <person name="Buscot F."/>
            <person name="Kohler A."/>
            <person name="Nagy L.G."/>
            <person name="Floudas D."/>
            <person name="Copeland A."/>
            <person name="Barry K.W."/>
            <person name="Cichocki N."/>
            <person name="Veneault-Fourrey C."/>
            <person name="LaButti K."/>
            <person name="Lindquist E.A."/>
            <person name="Lipzen A."/>
            <person name="Lundell T."/>
            <person name="Morin E."/>
            <person name="Murat C."/>
            <person name="Sun H."/>
            <person name="Tunlid A."/>
            <person name="Henrissat B."/>
            <person name="Grigoriev I.V."/>
            <person name="Hibbett D.S."/>
            <person name="Martin F."/>
            <person name="Nordberg H.P."/>
            <person name="Cantor M.N."/>
            <person name="Hua S.X."/>
        </authorList>
    </citation>
    <scope>NUCLEOTIDE SEQUENCE [LARGE SCALE GENOMIC DNA]</scope>
    <source>
        <strain evidence="1 2">F 1598</strain>
    </source>
</reference>
<organism evidence="1 2">
    <name type="scientific">Piloderma croceum (strain F 1598)</name>
    <dbReference type="NCBI Taxonomy" id="765440"/>
    <lineage>
        <taxon>Eukaryota</taxon>
        <taxon>Fungi</taxon>
        <taxon>Dikarya</taxon>
        <taxon>Basidiomycota</taxon>
        <taxon>Agaricomycotina</taxon>
        <taxon>Agaricomycetes</taxon>
        <taxon>Agaricomycetidae</taxon>
        <taxon>Atheliales</taxon>
        <taxon>Atheliaceae</taxon>
        <taxon>Piloderma</taxon>
    </lineage>
</organism>
<evidence type="ECO:0000313" key="1">
    <source>
        <dbReference type="EMBL" id="KIM74824.1"/>
    </source>
</evidence>
<name>A0A0C3F461_PILCF</name>
<sequence length="76" mass="8649">MPMSSPTFSSPSFQFTLLILNNRYYLNPAQHFVNTRPGEIYKHPSLLSNLRPAFSFARVDNTITAAHVEFATVDFI</sequence>
<evidence type="ECO:0000313" key="2">
    <source>
        <dbReference type="Proteomes" id="UP000054166"/>
    </source>
</evidence>
<keyword evidence="2" id="KW-1185">Reference proteome</keyword>
<dbReference type="EMBL" id="KN833055">
    <property type="protein sequence ID" value="KIM74824.1"/>
    <property type="molecule type" value="Genomic_DNA"/>
</dbReference>